<dbReference type="PANTHER" id="PTHR43760:SF1">
    <property type="entry name" value="ENDORIBONUCLEASE L-PSP_CHORISMATE MUTASE-LIKE DOMAIN-CONTAINING PROTEIN"/>
    <property type="match status" value="1"/>
</dbReference>
<feature type="domain" description="Endoribonuclease L-PSP/chorismate mutase-like" evidence="1">
    <location>
        <begin position="6"/>
        <end position="145"/>
    </location>
</feature>
<reference evidence="2" key="1">
    <citation type="submission" date="2022-07" db="EMBL/GenBank/DDBJ databases">
        <title>Ectorhizobium quercum gen.nov., sp. nov.</title>
        <authorList>
            <person name="Ma T."/>
            <person name="Li Y."/>
        </authorList>
    </citation>
    <scope>NUCLEOTIDE SEQUENCE</scope>
    <source>
        <strain evidence="2">BDR2-2</strain>
    </source>
</reference>
<dbReference type="InterPro" id="IPR013813">
    <property type="entry name" value="Endoribo_LPSP/chorism_mut-like"/>
</dbReference>
<dbReference type="CDD" id="cd02199">
    <property type="entry name" value="YjgF_YER057c_UK114_like_1"/>
    <property type="match status" value="1"/>
</dbReference>
<proteinExistence type="predicted"/>
<evidence type="ECO:0000259" key="1">
    <source>
        <dbReference type="Pfam" id="PF14588"/>
    </source>
</evidence>
<dbReference type="Gene3D" id="3.30.1330.40">
    <property type="entry name" value="RutC-like"/>
    <property type="match status" value="1"/>
</dbReference>
<dbReference type="Proteomes" id="UP001208771">
    <property type="component" value="Unassembled WGS sequence"/>
</dbReference>
<dbReference type="EMBL" id="JANFPI010000003">
    <property type="protein sequence ID" value="MCX8997620.1"/>
    <property type="molecule type" value="Genomic_DNA"/>
</dbReference>
<gene>
    <name evidence="2" type="ORF">NOF55_10950</name>
</gene>
<evidence type="ECO:0000313" key="2">
    <source>
        <dbReference type="EMBL" id="MCX8997620.1"/>
    </source>
</evidence>
<comment type="caution">
    <text evidence="2">The sequence shown here is derived from an EMBL/GenBank/DDBJ whole genome shotgun (WGS) entry which is preliminary data.</text>
</comment>
<evidence type="ECO:0000313" key="3">
    <source>
        <dbReference type="Proteomes" id="UP001208771"/>
    </source>
</evidence>
<dbReference type="PANTHER" id="PTHR43760">
    <property type="entry name" value="ENDORIBONUCLEASE-RELATED"/>
    <property type="match status" value="1"/>
</dbReference>
<dbReference type="AlphaFoldDB" id="A0AAE3N1L2"/>
<name>A0AAE3N1L2_9HYPH</name>
<protein>
    <submittedName>
        <fullName evidence="2">RidA family protein</fullName>
    </submittedName>
</protein>
<dbReference type="RefSeq" id="WP_306411686.1">
    <property type="nucleotide sequence ID" value="NZ_JANFPI010000003.1"/>
</dbReference>
<keyword evidence="3" id="KW-1185">Reference proteome</keyword>
<dbReference type="SUPFAM" id="SSF55298">
    <property type="entry name" value="YjgF-like"/>
    <property type="match status" value="1"/>
</dbReference>
<sequence length="154" mass="15828">MVNTIESRLAELGIVLPVAAAPAANYVPYTISGNLLHLSGQLPMENGKLAVTGLVGRDVDVAAARRAAELCAINLLAQAQAALGDLSRIGRIVKIQGFVASTPDFTEQHLVINGASDLLVAVLGDAGRHARAAVGMASLPLNAAVEIDAIMEIA</sequence>
<dbReference type="InterPro" id="IPR035959">
    <property type="entry name" value="RutC-like_sf"/>
</dbReference>
<dbReference type="Pfam" id="PF14588">
    <property type="entry name" value="YjgF_endoribonc"/>
    <property type="match status" value="1"/>
</dbReference>
<organism evidence="2 3">
    <name type="scientific">Ectorhizobium quercum</name>
    <dbReference type="NCBI Taxonomy" id="2965071"/>
    <lineage>
        <taxon>Bacteria</taxon>
        <taxon>Pseudomonadati</taxon>
        <taxon>Pseudomonadota</taxon>
        <taxon>Alphaproteobacteria</taxon>
        <taxon>Hyphomicrobiales</taxon>
        <taxon>Rhizobiaceae</taxon>
        <taxon>Ectorhizobium</taxon>
    </lineage>
</organism>
<accession>A0AAE3N1L2</accession>